<accession>A0A087TV16</accession>
<dbReference type="Proteomes" id="UP000054359">
    <property type="component" value="Unassembled WGS sequence"/>
</dbReference>
<protein>
    <submittedName>
        <fullName evidence="1">Uncharacterized protein</fullName>
    </submittedName>
</protein>
<reference evidence="1 2" key="1">
    <citation type="submission" date="2013-11" db="EMBL/GenBank/DDBJ databases">
        <title>Genome sequencing of Stegodyphus mimosarum.</title>
        <authorList>
            <person name="Bechsgaard J."/>
        </authorList>
    </citation>
    <scope>NUCLEOTIDE SEQUENCE [LARGE SCALE GENOMIC DNA]</scope>
</reference>
<feature type="non-terminal residue" evidence="1">
    <location>
        <position position="450"/>
    </location>
</feature>
<proteinExistence type="predicted"/>
<organism evidence="1 2">
    <name type="scientific">Stegodyphus mimosarum</name>
    <name type="common">African social velvet spider</name>
    <dbReference type="NCBI Taxonomy" id="407821"/>
    <lineage>
        <taxon>Eukaryota</taxon>
        <taxon>Metazoa</taxon>
        <taxon>Ecdysozoa</taxon>
        <taxon>Arthropoda</taxon>
        <taxon>Chelicerata</taxon>
        <taxon>Arachnida</taxon>
        <taxon>Araneae</taxon>
        <taxon>Araneomorphae</taxon>
        <taxon>Entelegynae</taxon>
        <taxon>Eresoidea</taxon>
        <taxon>Eresidae</taxon>
        <taxon>Stegodyphus</taxon>
    </lineage>
</organism>
<evidence type="ECO:0000313" key="1">
    <source>
        <dbReference type="EMBL" id="KFM68955.1"/>
    </source>
</evidence>
<evidence type="ECO:0000313" key="2">
    <source>
        <dbReference type="Proteomes" id="UP000054359"/>
    </source>
</evidence>
<sequence length="450" mass="51633">MGTHVKAFNFGPEAHKMYFCSGCVNFLRNFPNADLYKKISKKIGMNASKIVLVWQPFEKERFDSIPSHFVEFGAVKDVREWWAKNGNSYEIGFHVVAYFDEEAASRAVHGLPLVSSTVRVMTLRHLLLAAAEIESSCNDVSNVALQVEKFPQSVEEKEKDLWLVFNKYVPVIDIKRCDQDLTKLQFNVTYKYFTHALAAEIITQVKIKARYKYLVSMRQTSNTQKILKLLKAKLSCHFQENSPSLFAFKDELVFKNFKILSGSSQDQPIVSQDNISCSELNVLPQKLEQNVTLAHGDLQSCSKEMKSHLVTARAELLQKIGSKRMKKNRNWQLRLKKCSGNRVKHKLHLSKSKSLNVVDMLNQNPKKIKKQKQKKLPFDQLPEQKVETAVQTEPIIKQQKIVQTEPVIKQSTDLNLHKLSEDKMVNEMDRNSSDINLLVTGTENNEPFDD</sequence>
<gene>
    <name evidence="1" type="ORF">X975_19119</name>
</gene>
<dbReference type="OrthoDB" id="10331565at2759"/>
<dbReference type="EMBL" id="KK116856">
    <property type="protein sequence ID" value="KFM68955.1"/>
    <property type="molecule type" value="Genomic_DNA"/>
</dbReference>
<dbReference type="AlphaFoldDB" id="A0A087TV16"/>
<keyword evidence="2" id="KW-1185">Reference proteome</keyword>
<name>A0A087TV16_STEMI</name>